<dbReference type="STRING" id="1121022.GCA_000376105_04089"/>
<dbReference type="Proteomes" id="UP000017837">
    <property type="component" value="Unassembled WGS sequence"/>
</dbReference>
<evidence type="ECO:0000256" key="1">
    <source>
        <dbReference type="ARBA" id="ARBA00010873"/>
    </source>
</evidence>
<keyword evidence="2" id="KW-0184">Conjugation</keyword>
<protein>
    <recommendedName>
        <fullName evidence="4">MobA/MobL protein domain-containing protein</fullName>
    </recommendedName>
</protein>
<comment type="similarity">
    <text evidence="1">Belongs to the MobA/MobL family.</text>
</comment>
<accession>V4PCG8</accession>
<dbReference type="RefSeq" id="WP_018083774.1">
    <property type="nucleotide sequence ID" value="NZ_AQWM01000043.1"/>
</dbReference>
<dbReference type="Pfam" id="PF03389">
    <property type="entry name" value="MobA_MobL"/>
    <property type="match status" value="1"/>
</dbReference>
<dbReference type="PATRIC" id="fig|1121022.4.peg.4204"/>
<feature type="domain" description="MobA/MobL protein" evidence="4">
    <location>
        <begin position="17"/>
        <end position="232"/>
    </location>
</feature>
<sequence>MAQFSMRVLVVKRSAGQSIIAAAAYRSGEKLRDDRQDITHDFRHKSTGVEHKEMLFPDYAPAWVQGISREDFWNAVDKSEVRKDAQTARDLRVMIPREIKVEDRVPLVRDFVIRNFVSKGMVADICWHNTTASDGQEQPHAHILLTMRPLAAGGFGPKSRHDRIPDPSGRTRPDGRPLMIESNADSWNSIVYYEQCREAWEKTANDALARIGSEARIDRRSLIDRGLARLPEPALRLAFHLKELRGVMRERFGQFQYAKHYQAVEKRAGAAFQAAEPDPVAAIHAGYESGGRGRDATPAQKVARFVDWFQRQIERLAPRHHDHAMTPAPERAPPQSPPNLDLER</sequence>
<proteinExistence type="inferred from homology"/>
<feature type="compositionally biased region" description="Basic and acidic residues" evidence="3">
    <location>
        <begin position="162"/>
        <end position="175"/>
    </location>
</feature>
<gene>
    <name evidence="5" type="ORF">ABENE_20520</name>
</gene>
<dbReference type="InterPro" id="IPR005053">
    <property type="entry name" value="MobA_MobL"/>
</dbReference>
<organism evidence="5 6">
    <name type="scientific">Asticcacaulis benevestitus DSM 16100 = ATCC BAA-896</name>
    <dbReference type="NCBI Taxonomy" id="1121022"/>
    <lineage>
        <taxon>Bacteria</taxon>
        <taxon>Pseudomonadati</taxon>
        <taxon>Pseudomonadota</taxon>
        <taxon>Alphaproteobacteria</taxon>
        <taxon>Caulobacterales</taxon>
        <taxon>Caulobacteraceae</taxon>
        <taxon>Asticcacaulis</taxon>
    </lineage>
</organism>
<dbReference type="OrthoDB" id="1826980at2"/>
<evidence type="ECO:0000256" key="3">
    <source>
        <dbReference type="SAM" id="MobiDB-lite"/>
    </source>
</evidence>
<reference evidence="5 6" key="1">
    <citation type="journal article" date="2014" name="Nature">
        <title>Sequential evolution of bacterial morphology by co-option of a developmental regulator.</title>
        <authorList>
            <person name="Jiang C."/>
            <person name="Brown P.J."/>
            <person name="Ducret A."/>
            <person name="Brun Y.V."/>
        </authorList>
    </citation>
    <scope>NUCLEOTIDE SEQUENCE [LARGE SCALE GENOMIC DNA]</scope>
    <source>
        <strain evidence="5 6">DSM 16100</strain>
    </source>
</reference>
<dbReference type="Gene3D" id="3.30.930.30">
    <property type="match status" value="1"/>
</dbReference>
<dbReference type="AlphaFoldDB" id="V4PCG8"/>
<comment type="caution">
    <text evidence="5">The sequence shown here is derived from an EMBL/GenBank/DDBJ whole genome shotgun (WGS) entry which is preliminary data.</text>
</comment>
<evidence type="ECO:0000313" key="5">
    <source>
        <dbReference type="EMBL" id="ESQ82995.1"/>
    </source>
</evidence>
<dbReference type="eggNOG" id="COG0507">
    <property type="taxonomic scope" value="Bacteria"/>
</dbReference>
<feature type="region of interest" description="Disordered" evidence="3">
    <location>
        <begin position="154"/>
        <end position="176"/>
    </location>
</feature>
<name>V4PCG8_9CAUL</name>
<keyword evidence="6" id="KW-1185">Reference proteome</keyword>
<evidence type="ECO:0000313" key="6">
    <source>
        <dbReference type="Proteomes" id="UP000017837"/>
    </source>
</evidence>
<dbReference type="NCBIfam" id="NF041496">
    <property type="entry name" value="MobQ"/>
    <property type="match status" value="1"/>
</dbReference>
<dbReference type="EMBL" id="AWGB01000072">
    <property type="protein sequence ID" value="ESQ82995.1"/>
    <property type="molecule type" value="Genomic_DNA"/>
</dbReference>
<evidence type="ECO:0000259" key="4">
    <source>
        <dbReference type="Pfam" id="PF03389"/>
    </source>
</evidence>
<evidence type="ECO:0000256" key="2">
    <source>
        <dbReference type="ARBA" id="ARBA00022971"/>
    </source>
</evidence>
<feature type="region of interest" description="Disordered" evidence="3">
    <location>
        <begin position="321"/>
        <end position="344"/>
    </location>
</feature>